<name>A0ABU4WSI1_9FIRM</name>
<feature type="non-terminal residue" evidence="1">
    <location>
        <position position="1"/>
    </location>
</feature>
<keyword evidence="2" id="KW-1185">Reference proteome</keyword>
<protein>
    <submittedName>
        <fullName evidence="1">Uncharacterized protein</fullName>
    </submittedName>
</protein>
<reference evidence="1 2" key="1">
    <citation type="submission" date="2022-03" db="EMBL/GenBank/DDBJ databases">
        <title>Novel taxa within the pig intestine.</title>
        <authorList>
            <person name="Wylensek D."/>
            <person name="Bishof K."/>
            <person name="Afrizal A."/>
            <person name="Clavel T."/>
        </authorList>
    </citation>
    <scope>NUCLEOTIDE SEQUENCE [LARGE SCALE GENOMIC DNA]</scope>
    <source>
        <strain evidence="1 2">Cla-KB-P134</strain>
    </source>
</reference>
<dbReference type="EMBL" id="JALBUS010000032">
    <property type="protein sequence ID" value="MDX8418465.1"/>
    <property type="molecule type" value="Genomic_DNA"/>
</dbReference>
<gene>
    <name evidence="1" type="ORF">MOZ64_11525</name>
</gene>
<dbReference type="RefSeq" id="WP_320326703.1">
    <property type="nucleotide sequence ID" value="NZ_JALBUS010000032.1"/>
</dbReference>
<comment type="caution">
    <text evidence="1">The sequence shown here is derived from an EMBL/GenBank/DDBJ whole genome shotgun (WGS) entry which is preliminary data.</text>
</comment>
<sequence>FHGKTAYQVRQEALAADTPEQYPIAPNRRIERFWEKIEKSKAIGTSTTIKTRPNRIDLVW</sequence>
<evidence type="ECO:0000313" key="1">
    <source>
        <dbReference type="EMBL" id="MDX8418465.1"/>
    </source>
</evidence>
<evidence type="ECO:0000313" key="2">
    <source>
        <dbReference type="Proteomes" id="UP001285244"/>
    </source>
</evidence>
<organism evidence="1 2">
    <name type="scientific">Absicoccus intestinalis</name>
    <dbReference type="NCBI Taxonomy" id="2926319"/>
    <lineage>
        <taxon>Bacteria</taxon>
        <taxon>Bacillati</taxon>
        <taxon>Bacillota</taxon>
        <taxon>Erysipelotrichia</taxon>
        <taxon>Erysipelotrichales</taxon>
        <taxon>Erysipelotrichaceae</taxon>
        <taxon>Absicoccus</taxon>
    </lineage>
</organism>
<proteinExistence type="predicted"/>
<accession>A0ABU4WSI1</accession>
<dbReference type="Proteomes" id="UP001285244">
    <property type="component" value="Unassembled WGS sequence"/>
</dbReference>